<evidence type="ECO:0000256" key="11">
    <source>
        <dbReference type="RuleBase" id="RU003783"/>
    </source>
</evidence>
<evidence type="ECO:0000256" key="7">
    <source>
        <dbReference type="ARBA" id="ARBA00022840"/>
    </source>
</evidence>
<dbReference type="EC" id="2.5.1.75" evidence="10"/>
<evidence type="ECO:0000256" key="13">
    <source>
        <dbReference type="RuleBase" id="RU003785"/>
    </source>
</evidence>
<keyword evidence="6 10" id="KW-0547">Nucleotide-binding</keyword>
<evidence type="ECO:0000256" key="6">
    <source>
        <dbReference type="ARBA" id="ARBA00022741"/>
    </source>
</evidence>
<evidence type="ECO:0000256" key="1">
    <source>
        <dbReference type="ARBA" id="ARBA00001946"/>
    </source>
</evidence>
<dbReference type="InterPro" id="IPR027417">
    <property type="entry name" value="P-loop_NTPase"/>
</dbReference>
<dbReference type="GO" id="GO:0006400">
    <property type="term" value="P:tRNA modification"/>
    <property type="evidence" value="ECO:0007669"/>
    <property type="project" value="TreeGrafter"/>
</dbReference>
<dbReference type="EMBL" id="WNXQ01000002">
    <property type="protein sequence ID" value="MWB77317.1"/>
    <property type="molecule type" value="Genomic_DNA"/>
</dbReference>
<dbReference type="RefSeq" id="WP_160381779.1">
    <property type="nucleotide sequence ID" value="NZ_WNXQ01000002.1"/>
</dbReference>
<evidence type="ECO:0000256" key="5">
    <source>
        <dbReference type="ARBA" id="ARBA00022694"/>
    </source>
</evidence>
<keyword evidence="8 10" id="KW-0460">Magnesium</keyword>
<dbReference type="AlphaFoldDB" id="A0A844W0Q7"/>
<dbReference type="HAMAP" id="MF_00185">
    <property type="entry name" value="IPP_trans"/>
    <property type="match status" value="1"/>
</dbReference>
<feature type="site" description="Interaction with substrate tRNA" evidence="10">
    <location>
        <position position="125"/>
    </location>
</feature>
<sequence length="290" mass="31416">MKPPAGLDAERPVLIAGPTASGKSALAMEIAGTQGGVIVNADALQVYENWRILTARPSPADEAQLPHRLYGHLPGDMAYSAGAWLRDIAPVLQGARAIVVGGTGLYFTALTEGLAEIPETPPAIRHEGDALRAADGLAPMLAALDARTLARIDTANPMRVQRAWEVWRATGRSIADWQDETPPPLLPLDRAQALVVDAPRDWLNARIARRFDMMLRDGALEEARANLPGWSPALPSAKAIGAPELIAHLRGEMTLGAAREAATVATRQYAKRQRTWFRARMRQWQTLPAD</sequence>
<dbReference type="SUPFAM" id="SSF52540">
    <property type="entry name" value="P-loop containing nucleoside triphosphate hydrolases"/>
    <property type="match status" value="1"/>
</dbReference>
<evidence type="ECO:0000256" key="10">
    <source>
        <dbReference type="HAMAP-Rule" id="MF_00185"/>
    </source>
</evidence>
<dbReference type="PANTHER" id="PTHR11088:SF60">
    <property type="entry name" value="TRNA DIMETHYLALLYLTRANSFERASE"/>
    <property type="match status" value="1"/>
</dbReference>
<feature type="site" description="Interaction with substrate tRNA" evidence="10">
    <location>
        <position position="103"/>
    </location>
</feature>
<evidence type="ECO:0000256" key="9">
    <source>
        <dbReference type="ARBA" id="ARBA00049563"/>
    </source>
</evidence>
<gene>
    <name evidence="10 14" type="primary">miaA</name>
    <name evidence="14" type="ORF">GLS40_04705</name>
</gene>
<proteinExistence type="inferred from homology"/>
<evidence type="ECO:0000256" key="4">
    <source>
        <dbReference type="ARBA" id="ARBA00022679"/>
    </source>
</evidence>
<accession>A0A844W0Q7</accession>
<evidence type="ECO:0000256" key="12">
    <source>
        <dbReference type="RuleBase" id="RU003784"/>
    </source>
</evidence>
<protein>
    <recommendedName>
        <fullName evidence="10">tRNA dimethylallyltransferase</fullName>
        <ecNumber evidence="10">2.5.1.75</ecNumber>
    </recommendedName>
    <alternativeName>
        <fullName evidence="10">Dimethylallyl diphosphate:tRNA dimethylallyltransferase</fullName>
        <shortName evidence="10">DMAPP:tRNA dimethylallyltransferase</shortName>
        <shortName evidence="10">DMATase</shortName>
    </alternativeName>
    <alternativeName>
        <fullName evidence="10">Isopentenyl-diphosphate:tRNA isopentenyltransferase</fullName>
        <shortName evidence="10">IPP transferase</shortName>
        <shortName evidence="10">IPPT</shortName>
        <shortName evidence="10">IPTase</shortName>
    </alternativeName>
</protein>
<evidence type="ECO:0000256" key="8">
    <source>
        <dbReference type="ARBA" id="ARBA00022842"/>
    </source>
</evidence>
<name>A0A844W0Q7_9RHOB</name>
<dbReference type="Gene3D" id="3.40.50.300">
    <property type="entry name" value="P-loop containing nucleotide triphosphate hydrolases"/>
    <property type="match status" value="1"/>
</dbReference>
<dbReference type="InterPro" id="IPR039657">
    <property type="entry name" value="Dimethylallyltransferase"/>
</dbReference>
<comment type="subunit">
    <text evidence="10">Monomer.</text>
</comment>
<dbReference type="Pfam" id="PF01715">
    <property type="entry name" value="IPPT"/>
    <property type="match status" value="1"/>
</dbReference>
<comment type="cofactor">
    <cofactor evidence="1 10">
        <name>Mg(2+)</name>
        <dbReference type="ChEBI" id="CHEBI:18420"/>
    </cofactor>
</comment>
<evidence type="ECO:0000313" key="15">
    <source>
        <dbReference type="Proteomes" id="UP000443843"/>
    </source>
</evidence>
<dbReference type="InterPro" id="IPR018022">
    <property type="entry name" value="IPT"/>
</dbReference>
<comment type="similarity">
    <text evidence="3 10 13">Belongs to the IPP transferase family.</text>
</comment>
<evidence type="ECO:0000256" key="3">
    <source>
        <dbReference type="ARBA" id="ARBA00005842"/>
    </source>
</evidence>
<comment type="function">
    <text evidence="2 10 12">Catalyzes the transfer of a dimethylallyl group onto the adenine at position 37 in tRNAs that read codons beginning with uridine, leading to the formation of N6-(dimethylallyl)adenosine (i(6)A).</text>
</comment>
<organism evidence="14 15">
    <name type="scientific">Pseudooceanicola pacificus</name>
    <dbReference type="NCBI Taxonomy" id="2676438"/>
    <lineage>
        <taxon>Bacteria</taxon>
        <taxon>Pseudomonadati</taxon>
        <taxon>Pseudomonadota</taxon>
        <taxon>Alphaproteobacteria</taxon>
        <taxon>Rhodobacterales</taxon>
        <taxon>Paracoccaceae</taxon>
        <taxon>Pseudooceanicola</taxon>
    </lineage>
</organism>
<keyword evidence="4 10" id="KW-0808">Transferase</keyword>
<dbReference type="NCBIfam" id="TIGR00174">
    <property type="entry name" value="miaA"/>
    <property type="match status" value="1"/>
</dbReference>
<feature type="binding site" evidence="10">
    <location>
        <begin position="19"/>
        <end position="24"/>
    </location>
    <ligand>
        <name>substrate</name>
    </ligand>
</feature>
<comment type="catalytic activity">
    <reaction evidence="9 10 11">
        <text>adenosine(37) in tRNA + dimethylallyl diphosphate = N(6)-dimethylallyladenosine(37) in tRNA + diphosphate</text>
        <dbReference type="Rhea" id="RHEA:26482"/>
        <dbReference type="Rhea" id="RHEA-COMP:10162"/>
        <dbReference type="Rhea" id="RHEA-COMP:10375"/>
        <dbReference type="ChEBI" id="CHEBI:33019"/>
        <dbReference type="ChEBI" id="CHEBI:57623"/>
        <dbReference type="ChEBI" id="CHEBI:74411"/>
        <dbReference type="ChEBI" id="CHEBI:74415"/>
        <dbReference type="EC" id="2.5.1.75"/>
    </reaction>
</comment>
<dbReference type="GO" id="GO:0005524">
    <property type="term" value="F:ATP binding"/>
    <property type="evidence" value="ECO:0007669"/>
    <property type="project" value="UniProtKB-UniRule"/>
</dbReference>
<comment type="caution">
    <text evidence="10">Lacks conserved residue(s) required for the propagation of feature annotation.</text>
</comment>
<dbReference type="GO" id="GO:0052381">
    <property type="term" value="F:tRNA dimethylallyltransferase activity"/>
    <property type="evidence" value="ECO:0007669"/>
    <property type="project" value="UniProtKB-UniRule"/>
</dbReference>
<comment type="caution">
    <text evidence="14">The sequence shown here is derived from an EMBL/GenBank/DDBJ whole genome shotgun (WGS) entry which is preliminary data.</text>
</comment>
<keyword evidence="15" id="KW-1185">Reference proteome</keyword>
<dbReference type="PANTHER" id="PTHR11088">
    <property type="entry name" value="TRNA DIMETHYLALLYLTRANSFERASE"/>
    <property type="match status" value="1"/>
</dbReference>
<reference evidence="14 15" key="1">
    <citation type="submission" date="2019-11" db="EMBL/GenBank/DDBJ databases">
        <title>Pseudooceanicola pacifica sp. nov., isolated from deep-sea sediment of the Pacific Ocean.</title>
        <authorList>
            <person name="Lyu L."/>
        </authorList>
    </citation>
    <scope>NUCLEOTIDE SEQUENCE [LARGE SCALE GENOMIC DNA]</scope>
    <source>
        <strain evidence="14 15">216_PA32_1</strain>
    </source>
</reference>
<evidence type="ECO:0000313" key="14">
    <source>
        <dbReference type="EMBL" id="MWB77317.1"/>
    </source>
</evidence>
<keyword evidence="5 10" id="KW-0819">tRNA processing</keyword>
<dbReference type="Gene3D" id="1.10.20.140">
    <property type="match status" value="1"/>
</dbReference>
<evidence type="ECO:0000256" key="2">
    <source>
        <dbReference type="ARBA" id="ARBA00003213"/>
    </source>
</evidence>
<feature type="binding site" evidence="10">
    <location>
        <begin position="17"/>
        <end position="24"/>
    </location>
    <ligand>
        <name>ATP</name>
        <dbReference type="ChEBI" id="CHEBI:30616"/>
    </ligand>
</feature>
<keyword evidence="7 10" id="KW-0067">ATP-binding</keyword>
<dbReference type="Proteomes" id="UP000443843">
    <property type="component" value="Unassembled WGS sequence"/>
</dbReference>